<evidence type="ECO:0000256" key="1">
    <source>
        <dbReference type="SAM" id="Coils"/>
    </source>
</evidence>
<accession>A0A9Y2P1X7</accession>
<dbReference type="KEGG" id="ppso:QPJ95_18590"/>
<evidence type="ECO:0000313" key="2">
    <source>
        <dbReference type="EMBL" id="WIY24527.1"/>
    </source>
</evidence>
<proteinExistence type="predicted"/>
<keyword evidence="1" id="KW-0175">Coiled coil</keyword>
<evidence type="ECO:0000313" key="3">
    <source>
        <dbReference type="Proteomes" id="UP001238334"/>
    </source>
</evidence>
<organism evidence="2 3">
    <name type="scientific">Parasedimentitalea psychrophila</name>
    <dbReference type="NCBI Taxonomy" id="2997337"/>
    <lineage>
        <taxon>Bacteria</taxon>
        <taxon>Pseudomonadati</taxon>
        <taxon>Pseudomonadota</taxon>
        <taxon>Alphaproteobacteria</taxon>
        <taxon>Rhodobacterales</taxon>
        <taxon>Paracoccaceae</taxon>
        <taxon>Parasedimentitalea</taxon>
    </lineage>
</organism>
<feature type="coiled-coil region" evidence="1">
    <location>
        <begin position="626"/>
        <end position="660"/>
    </location>
</feature>
<dbReference type="Proteomes" id="UP001238334">
    <property type="component" value="Chromosome"/>
</dbReference>
<dbReference type="EMBL" id="CP127247">
    <property type="protein sequence ID" value="WIY24527.1"/>
    <property type="molecule type" value="Genomic_DNA"/>
</dbReference>
<sequence length="1123" mass="124397">MQHAITVFFTIFTTLCSLPGYCAEGDEAWWQYRQLHPYLHQDIAVSHNADMDETYVIFTEPPASVLQNADAIALRVFGQTLLSVAVQKHPIGFDGWAKDLLFTLASPSEPVLVSQISALAREAYGTDYKASFAVFEPKPWRGDLRYVPSSSVSNLQVSQTSLHKWLFGETARFVAAGVNSGSHGEPMPIDAHLEPGRVGLLYSQEPGLVLLVLDTTVDLNAAKTDLRAFTLDSDVILGAAHLKQSNRLVLVGRERQASLSEARPLRLDMILALAAVESADLGQSYERNLPFAGKVSSHDLEATLEPPGIKNQFASLIFGEIGVDWAPILLSRELTHTEFGHLLNIADQLLKSWSLSGSIDYGNFIYTQPLQFPTVTGVMRLLSDQLGREVTSLTFNWNTAGFGSWVTFAEVDIFAVNRTGSLPVSYLPDFGSDGGRETENDALRSAEDRYWAFFAGLSNPHLVRVAQYTALHQIFLDAEIKAQRVSPIPGKPNYKQRWSGLADEFAAAMNRLTQRSETQATEFPPTACEEDPQSTFEFLAEDHDQLIELWTGSGNVVSAVMDRTTFVADRLAELQRSEAKYNMQVDEVNDEIDSYNTDAERCQISGGHSQERSCAAAKFVMREARIDMLSKSIDGLEAQLNDWQSKLENVLERADALTSVGGFNYLVTAAGNCTIAIEAVIAGNADIQGAVYKTPSIVVSRSDDGWRSVGGHNVDGRTLKLVPDRSISPGKFSLDAETGTLKLSPRDIGLAPQAARVFERQRLTYKFGTSADKRRIERELESVLRQPWREAVPMTASALARSPEPVGYGRGLRRHLNKNRVFATEPTRALKKAEARSYEDYLAEYNAQIVAERVDGRYLIYVAGTRPPVVHQSGTLIAYRAQLQRLMTEVAQTQNGRDSVAVVTRNGLSEADALNFTRSFEAQQIVAEAASGGGGIKPPNSGSRFGYFFSGGRGSGSGGEGRRFGREPLRIFGDFFRSQKTLRRKDLDWRRAVVTELRPAGIKRDGLLNSKTATIRIEMPTEKQTTVVAELNATFTGRTATESDLAKMSEVARRNLDQAALEKGAATDPDPILGEILLRIRNDYREELRGNPYLWKRLLDPEYLTDVHIVRLRILSQDRHFVR</sequence>
<dbReference type="RefSeq" id="WP_270920782.1">
    <property type="nucleotide sequence ID" value="NZ_CP127247.1"/>
</dbReference>
<gene>
    <name evidence="2" type="ORF">QPJ95_18590</name>
</gene>
<protein>
    <submittedName>
        <fullName evidence="2">Uncharacterized protein</fullName>
    </submittedName>
</protein>
<keyword evidence="3" id="KW-1185">Reference proteome</keyword>
<name>A0A9Y2P1X7_9RHOB</name>
<reference evidence="2 3" key="1">
    <citation type="submission" date="2023-06" db="EMBL/GenBank/DDBJ databases">
        <title>Parasedimentitalea psychrophila sp. nov., a psychrophilic bacterium isolated from deep-sea sediment.</title>
        <authorList>
            <person name="Li A."/>
        </authorList>
    </citation>
    <scope>NUCLEOTIDE SEQUENCE [LARGE SCALE GENOMIC DNA]</scope>
    <source>
        <strain evidence="2 3">QS115</strain>
    </source>
</reference>
<dbReference type="AlphaFoldDB" id="A0A9Y2P1X7"/>